<evidence type="ECO:0000256" key="6">
    <source>
        <dbReference type="ARBA" id="ARBA00022737"/>
    </source>
</evidence>
<dbReference type="GO" id="GO:0005886">
    <property type="term" value="C:plasma membrane"/>
    <property type="evidence" value="ECO:0007669"/>
    <property type="project" value="UniProtKB-SubCell"/>
</dbReference>
<dbReference type="PROSITE" id="PS00010">
    <property type="entry name" value="ASX_HYDROXYL"/>
    <property type="match status" value="2"/>
</dbReference>
<keyword evidence="8" id="KW-1133">Transmembrane helix</keyword>
<dbReference type="Proteomes" id="UP000092445">
    <property type="component" value="Unassembled WGS sequence"/>
</dbReference>
<dbReference type="PRINTS" id="PR00010">
    <property type="entry name" value="EGFBLOOD"/>
</dbReference>
<keyword evidence="11" id="KW-0325">Glycoprotein</keyword>
<dbReference type="SUPFAM" id="SSF57196">
    <property type="entry name" value="EGF/Laminin"/>
    <property type="match status" value="2"/>
</dbReference>
<evidence type="ECO:0000256" key="4">
    <source>
        <dbReference type="ARBA" id="ARBA00022692"/>
    </source>
</evidence>
<evidence type="ECO:0000256" key="3">
    <source>
        <dbReference type="ARBA" id="ARBA00022536"/>
    </source>
</evidence>
<protein>
    <recommendedName>
        <fullName evidence="13">EGF-like domain-containing protein</fullName>
    </recommendedName>
</protein>
<evidence type="ECO:0000256" key="1">
    <source>
        <dbReference type="ARBA" id="ARBA00004251"/>
    </source>
</evidence>
<dbReference type="SMART" id="SM00181">
    <property type="entry name" value="EGF"/>
    <property type="match status" value="2"/>
</dbReference>
<dbReference type="GO" id="GO:0005509">
    <property type="term" value="F:calcium ion binding"/>
    <property type="evidence" value="ECO:0007669"/>
    <property type="project" value="InterPro"/>
</dbReference>
<evidence type="ECO:0000256" key="8">
    <source>
        <dbReference type="ARBA" id="ARBA00022989"/>
    </source>
</evidence>
<reference evidence="15" key="1">
    <citation type="submission" date="2014-03" db="EMBL/GenBank/DDBJ databases">
        <authorList>
            <person name="Aksoy S."/>
            <person name="Warren W."/>
            <person name="Wilson R.K."/>
        </authorList>
    </citation>
    <scope>NUCLEOTIDE SEQUENCE [LARGE SCALE GENOMIC DNA]</scope>
    <source>
        <strain evidence="15">IAEA</strain>
    </source>
</reference>
<dbReference type="VEuPathDB" id="VectorBase:GPAI000049"/>
<evidence type="ECO:0000256" key="5">
    <source>
        <dbReference type="ARBA" id="ARBA00022729"/>
    </source>
</evidence>
<dbReference type="AlphaFoldDB" id="A0A1B0GGN4"/>
<feature type="domain" description="EGF-like" evidence="13">
    <location>
        <begin position="71"/>
        <end position="107"/>
    </location>
</feature>
<dbReference type="STRING" id="7398.A0A1B0GGN4"/>
<keyword evidence="3 12" id="KW-0245">EGF-like domain</keyword>
<comment type="caution">
    <text evidence="12">Lacks conserved residue(s) required for the propagation of feature annotation.</text>
</comment>
<dbReference type="InterPro" id="IPR000742">
    <property type="entry name" value="EGF"/>
</dbReference>
<feature type="domain" description="EGF-like" evidence="13">
    <location>
        <begin position="33"/>
        <end position="69"/>
    </location>
</feature>
<evidence type="ECO:0000256" key="10">
    <source>
        <dbReference type="ARBA" id="ARBA00023157"/>
    </source>
</evidence>
<name>A0A1B0GGN4_GLOPL</name>
<keyword evidence="15" id="KW-1185">Reference proteome</keyword>
<dbReference type="PROSITE" id="PS01187">
    <property type="entry name" value="EGF_CA"/>
    <property type="match status" value="1"/>
</dbReference>
<dbReference type="GO" id="GO:0005112">
    <property type="term" value="F:Notch binding"/>
    <property type="evidence" value="ECO:0007669"/>
    <property type="project" value="TreeGrafter"/>
</dbReference>
<dbReference type="PROSITE" id="PS00022">
    <property type="entry name" value="EGF_1"/>
    <property type="match status" value="2"/>
</dbReference>
<dbReference type="InterPro" id="IPR018097">
    <property type="entry name" value="EGF_Ca-bd_CS"/>
</dbReference>
<evidence type="ECO:0000259" key="13">
    <source>
        <dbReference type="PROSITE" id="PS50026"/>
    </source>
</evidence>
<dbReference type="InterPro" id="IPR000152">
    <property type="entry name" value="EGF-type_Asp/Asn_hydroxyl_site"/>
</dbReference>
<keyword evidence="7" id="KW-0106">Calcium</keyword>
<sequence length="168" mass="18465">MYVLKYSTSLENEKYATLIFASASFAGELCNFEYNECESNPCQNAGECIDHIGNYECRCTKGYTGKRCQIKVDFCASKPCPSGHECIDHGNEYSCECPGGRNGPDCNELQRTMCNFTKIKASLNTIKYISKDLPAVSTKTEIVIAMGADFNAKISPPHVLETAKSGII</sequence>
<evidence type="ECO:0000256" key="11">
    <source>
        <dbReference type="ARBA" id="ARBA00023180"/>
    </source>
</evidence>
<evidence type="ECO:0000256" key="9">
    <source>
        <dbReference type="ARBA" id="ARBA00023136"/>
    </source>
</evidence>
<dbReference type="FunFam" id="2.10.25.10:FF:000391">
    <property type="entry name" value="Weary, isoform C"/>
    <property type="match status" value="1"/>
</dbReference>
<keyword evidence="10 12" id="KW-1015">Disulfide bond</keyword>
<dbReference type="SMART" id="SM00179">
    <property type="entry name" value="EGF_CA"/>
    <property type="match status" value="2"/>
</dbReference>
<keyword evidence="2" id="KW-1003">Cell membrane</keyword>
<evidence type="ECO:0000313" key="14">
    <source>
        <dbReference type="EnsemblMetazoa" id="GPAI000049-PA"/>
    </source>
</evidence>
<keyword evidence="5" id="KW-0732">Signal</keyword>
<dbReference type="GO" id="GO:0007219">
    <property type="term" value="P:Notch signaling pathway"/>
    <property type="evidence" value="ECO:0007669"/>
    <property type="project" value="TreeGrafter"/>
</dbReference>
<comment type="subcellular location">
    <subcellularLocation>
        <location evidence="1">Cell membrane</location>
        <topology evidence="1">Single-pass type I membrane protein</topology>
    </subcellularLocation>
</comment>
<dbReference type="PANTHER" id="PTHR12916">
    <property type="entry name" value="CYTOCHROME C OXIDASE POLYPEPTIDE VIC-2"/>
    <property type="match status" value="1"/>
</dbReference>
<dbReference type="PROSITE" id="PS50026">
    <property type="entry name" value="EGF_3"/>
    <property type="match status" value="2"/>
</dbReference>
<dbReference type="Gene3D" id="2.10.25.10">
    <property type="entry name" value="Laminin"/>
    <property type="match status" value="2"/>
</dbReference>
<keyword evidence="6" id="KW-0677">Repeat</keyword>
<keyword evidence="9" id="KW-0472">Membrane</keyword>
<dbReference type="CDD" id="cd00054">
    <property type="entry name" value="EGF_CA"/>
    <property type="match status" value="2"/>
</dbReference>
<dbReference type="PANTHER" id="PTHR12916:SF10">
    <property type="entry name" value="NEUROGENIC LOCUS NOTCH HOMOLOG PROTEIN 2 PRECURSOR"/>
    <property type="match status" value="1"/>
</dbReference>
<evidence type="ECO:0000313" key="15">
    <source>
        <dbReference type="Proteomes" id="UP000092445"/>
    </source>
</evidence>
<feature type="disulfide bond" evidence="12">
    <location>
        <begin position="97"/>
        <end position="106"/>
    </location>
</feature>
<accession>A0A1B0GGN4</accession>
<feature type="disulfide bond" evidence="12">
    <location>
        <begin position="59"/>
        <end position="68"/>
    </location>
</feature>
<dbReference type="Pfam" id="PF00008">
    <property type="entry name" value="EGF"/>
    <property type="match status" value="1"/>
</dbReference>
<reference evidence="14" key="2">
    <citation type="submission" date="2020-05" db="UniProtKB">
        <authorList>
            <consortium name="EnsemblMetazoa"/>
        </authorList>
    </citation>
    <scope>IDENTIFICATION</scope>
    <source>
        <strain evidence="14">IAEA</strain>
    </source>
</reference>
<evidence type="ECO:0000256" key="12">
    <source>
        <dbReference type="PROSITE-ProRule" id="PRU00076"/>
    </source>
</evidence>
<dbReference type="PROSITE" id="PS01186">
    <property type="entry name" value="EGF_2"/>
    <property type="match status" value="1"/>
</dbReference>
<dbReference type="EnsemblMetazoa" id="GPAI000049-RA">
    <property type="protein sequence ID" value="GPAI000049-PA"/>
    <property type="gene ID" value="GPAI000049"/>
</dbReference>
<dbReference type="InterPro" id="IPR001881">
    <property type="entry name" value="EGF-like_Ca-bd_dom"/>
</dbReference>
<evidence type="ECO:0000256" key="7">
    <source>
        <dbReference type="ARBA" id="ARBA00022837"/>
    </source>
</evidence>
<proteinExistence type="predicted"/>
<evidence type="ECO:0000256" key="2">
    <source>
        <dbReference type="ARBA" id="ARBA00022475"/>
    </source>
</evidence>
<organism evidence="14 15">
    <name type="scientific">Glossina pallidipes</name>
    <name type="common">Tsetse fly</name>
    <dbReference type="NCBI Taxonomy" id="7398"/>
    <lineage>
        <taxon>Eukaryota</taxon>
        <taxon>Metazoa</taxon>
        <taxon>Ecdysozoa</taxon>
        <taxon>Arthropoda</taxon>
        <taxon>Hexapoda</taxon>
        <taxon>Insecta</taxon>
        <taxon>Pterygota</taxon>
        <taxon>Neoptera</taxon>
        <taxon>Endopterygota</taxon>
        <taxon>Diptera</taxon>
        <taxon>Brachycera</taxon>
        <taxon>Muscomorpha</taxon>
        <taxon>Hippoboscoidea</taxon>
        <taxon>Glossinidae</taxon>
        <taxon>Glossina</taxon>
    </lineage>
</organism>
<keyword evidence="4" id="KW-0812">Transmembrane</keyword>